<gene>
    <name evidence="11" type="ORF">DRO07_02430</name>
</gene>
<proteinExistence type="inferred from homology"/>
<dbReference type="InterPro" id="IPR050489">
    <property type="entry name" value="Tyr-tRNA_synthase"/>
</dbReference>
<evidence type="ECO:0000256" key="5">
    <source>
        <dbReference type="ARBA" id="ARBA00022840"/>
    </source>
</evidence>
<comment type="caution">
    <text evidence="11">The sequence shown here is derived from an EMBL/GenBank/DDBJ whole genome shotgun (WGS) entry which is preliminary data.</text>
</comment>
<comment type="catalytic activity">
    <reaction evidence="9">
        <text>tRNA(Tyr) + L-tyrosine + ATP = L-tyrosyl-tRNA(Tyr) + AMP + diphosphate + H(+)</text>
        <dbReference type="Rhea" id="RHEA:10220"/>
        <dbReference type="Rhea" id="RHEA-COMP:9706"/>
        <dbReference type="Rhea" id="RHEA-COMP:9707"/>
        <dbReference type="ChEBI" id="CHEBI:15378"/>
        <dbReference type="ChEBI" id="CHEBI:30616"/>
        <dbReference type="ChEBI" id="CHEBI:33019"/>
        <dbReference type="ChEBI" id="CHEBI:58315"/>
        <dbReference type="ChEBI" id="CHEBI:78442"/>
        <dbReference type="ChEBI" id="CHEBI:78536"/>
        <dbReference type="ChEBI" id="CHEBI:456215"/>
        <dbReference type="EC" id="6.1.1.1"/>
    </reaction>
</comment>
<dbReference type="InterPro" id="IPR023678">
    <property type="entry name" value="Tyr-tRNA-ligase_4"/>
</dbReference>
<dbReference type="HAMAP" id="MF_02009">
    <property type="entry name" value="Tyr_tRNA_synth_type4"/>
    <property type="match status" value="1"/>
</dbReference>
<dbReference type="EMBL" id="QMWO01000082">
    <property type="protein sequence ID" value="RLG69383.1"/>
    <property type="molecule type" value="Genomic_DNA"/>
</dbReference>
<accession>A0A497JG33</accession>
<dbReference type="InterPro" id="IPR023617">
    <property type="entry name" value="Tyr-tRNA-ligase_arc/euk-type"/>
</dbReference>
<dbReference type="SUPFAM" id="SSF52374">
    <property type="entry name" value="Nucleotidylyl transferase"/>
    <property type="match status" value="1"/>
</dbReference>
<dbReference type="PANTHER" id="PTHR46264:SF4">
    <property type="entry name" value="TYROSINE--TRNA LIGASE, CYTOPLASMIC"/>
    <property type="match status" value="1"/>
</dbReference>
<evidence type="ECO:0000256" key="6">
    <source>
        <dbReference type="ARBA" id="ARBA00022917"/>
    </source>
</evidence>
<dbReference type="GO" id="GO:0005524">
    <property type="term" value="F:ATP binding"/>
    <property type="evidence" value="ECO:0007669"/>
    <property type="project" value="UniProtKB-KW"/>
</dbReference>
<dbReference type="GO" id="GO:0005737">
    <property type="term" value="C:cytoplasm"/>
    <property type="evidence" value="ECO:0007669"/>
    <property type="project" value="InterPro"/>
</dbReference>
<keyword evidence="5 10" id="KW-0067">ATP-binding</keyword>
<dbReference type="InterPro" id="IPR002305">
    <property type="entry name" value="aa-tRNA-synth_Ic"/>
</dbReference>
<keyword evidence="7 10" id="KW-0030">Aminoacyl-tRNA synthetase</keyword>
<comment type="similarity">
    <text evidence="10">Belongs to the class-I aminoacyl-tRNA synthetase family.</text>
</comment>
<dbReference type="Proteomes" id="UP000277633">
    <property type="component" value="Unassembled WGS sequence"/>
</dbReference>
<evidence type="ECO:0000256" key="2">
    <source>
        <dbReference type="ARBA" id="ARBA00022490"/>
    </source>
</evidence>
<dbReference type="EC" id="6.1.1.1" evidence="1"/>
<feature type="non-terminal residue" evidence="11">
    <location>
        <position position="367"/>
    </location>
</feature>
<evidence type="ECO:0000313" key="11">
    <source>
        <dbReference type="EMBL" id="RLG69383.1"/>
    </source>
</evidence>
<keyword evidence="2" id="KW-0963">Cytoplasm</keyword>
<dbReference type="InterPro" id="IPR014729">
    <property type="entry name" value="Rossmann-like_a/b/a_fold"/>
</dbReference>
<organism evidence="11 12">
    <name type="scientific">Candidatus Iainarchaeum sp</name>
    <dbReference type="NCBI Taxonomy" id="3101447"/>
    <lineage>
        <taxon>Archaea</taxon>
        <taxon>Candidatus Iainarchaeota</taxon>
        <taxon>Candidatus Iainarchaeia</taxon>
        <taxon>Candidatus Iainarchaeales</taxon>
        <taxon>Candidatus Iainarchaeaceae</taxon>
        <taxon>Candidatus Iainarchaeum</taxon>
    </lineage>
</organism>
<evidence type="ECO:0000256" key="1">
    <source>
        <dbReference type="ARBA" id="ARBA00013160"/>
    </source>
</evidence>
<evidence type="ECO:0000256" key="8">
    <source>
        <dbReference type="ARBA" id="ARBA00033323"/>
    </source>
</evidence>
<dbReference type="GO" id="GO:0006437">
    <property type="term" value="P:tyrosyl-tRNA aminoacylation"/>
    <property type="evidence" value="ECO:0007669"/>
    <property type="project" value="InterPro"/>
</dbReference>
<evidence type="ECO:0000256" key="10">
    <source>
        <dbReference type="RuleBase" id="RU363036"/>
    </source>
</evidence>
<evidence type="ECO:0000256" key="3">
    <source>
        <dbReference type="ARBA" id="ARBA00022598"/>
    </source>
</evidence>
<keyword evidence="3 10" id="KW-0436">Ligase</keyword>
<sequence length="367" mass="42192">MDIERRFHLITRNTEEILTESDLRLFLETGVKLKHYIGFEISGKMHLGTGLMTMAKVKDFIDARIDVSIFLADWHAWINNKLGGDREVIKRVAVGYFKEGFKASLKCLGADPKKLKFVLGSELYHNNDEYWATVIEVSKHTTLARIKRSITILGRKEGEAVSFAMLMYPPMQVADIFFQGITLPHAGLDQRKAQVIAREVALKLNICPLRDGKGNKIKPVAVHHHLLLGLSKPPMWPVPKDKLQEIWSAMKMSKSRPDSCVFIHDSESEIRRKLNNAFCPAGETEFNPVLDWVKYLIFRDEKSELHIERPEKFGGDITYYSYADLERDFIEKKLHPLDLKKAVAEELIKLLEPARKHFKKPKNKAML</sequence>
<evidence type="ECO:0000256" key="9">
    <source>
        <dbReference type="ARBA" id="ARBA00048248"/>
    </source>
</evidence>
<keyword evidence="6 10" id="KW-0648">Protein biosynthesis</keyword>
<evidence type="ECO:0000256" key="4">
    <source>
        <dbReference type="ARBA" id="ARBA00022741"/>
    </source>
</evidence>
<dbReference type="AlphaFoldDB" id="A0A497JG33"/>
<dbReference type="Gene3D" id="3.40.50.620">
    <property type="entry name" value="HUPs"/>
    <property type="match status" value="2"/>
</dbReference>
<evidence type="ECO:0000256" key="7">
    <source>
        <dbReference type="ARBA" id="ARBA00023146"/>
    </source>
</evidence>
<dbReference type="NCBIfam" id="NF006330">
    <property type="entry name" value="PRK08560.1"/>
    <property type="match status" value="1"/>
</dbReference>
<protein>
    <recommendedName>
        <fullName evidence="1">tyrosine--tRNA ligase</fullName>
        <ecNumber evidence="1">6.1.1.1</ecNumber>
    </recommendedName>
    <alternativeName>
        <fullName evidence="8">Tyrosyl-tRNA synthetase</fullName>
    </alternativeName>
</protein>
<reference evidence="11 12" key="1">
    <citation type="submission" date="2018-06" db="EMBL/GenBank/DDBJ databases">
        <title>Extensive metabolic versatility and redundancy in microbially diverse, dynamic hydrothermal sediments.</title>
        <authorList>
            <person name="Dombrowski N."/>
            <person name="Teske A."/>
            <person name="Baker B.J."/>
        </authorList>
    </citation>
    <scope>NUCLEOTIDE SEQUENCE [LARGE SCALE GENOMIC DNA]</scope>
    <source>
        <strain evidence="11">B9_G13</strain>
    </source>
</reference>
<dbReference type="GO" id="GO:0004831">
    <property type="term" value="F:tyrosine-tRNA ligase activity"/>
    <property type="evidence" value="ECO:0007669"/>
    <property type="project" value="UniProtKB-EC"/>
</dbReference>
<dbReference type="PANTHER" id="PTHR46264">
    <property type="entry name" value="TYROSINE-TRNA LIGASE"/>
    <property type="match status" value="1"/>
</dbReference>
<evidence type="ECO:0000313" key="12">
    <source>
        <dbReference type="Proteomes" id="UP000277633"/>
    </source>
</evidence>
<dbReference type="PIRSF" id="PIRSF006588">
    <property type="entry name" value="TyrRS_arch_euk"/>
    <property type="match status" value="1"/>
</dbReference>
<name>A0A497JG33_9ARCH</name>
<keyword evidence="4 10" id="KW-0547">Nucleotide-binding</keyword>
<dbReference type="Pfam" id="PF00579">
    <property type="entry name" value="tRNA-synt_1b"/>
    <property type="match status" value="1"/>
</dbReference>